<comment type="function">
    <text evidence="7">Required for disulfide bond formation in some periplasmic proteins. Acts by transferring its disulfide bond to other proteins and is reduced in the process.</text>
</comment>
<dbReference type="InterPro" id="IPR017937">
    <property type="entry name" value="Thioredoxin_CS"/>
</dbReference>
<dbReference type="Pfam" id="PF13098">
    <property type="entry name" value="Thioredoxin_2"/>
    <property type="match status" value="1"/>
</dbReference>
<dbReference type="Proteomes" id="UP000000784">
    <property type="component" value="Chromosome"/>
</dbReference>
<keyword evidence="5" id="KW-1015">Disulfide bond</keyword>
<dbReference type="CDD" id="cd03020">
    <property type="entry name" value="DsbA_DsbC_DsbG"/>
    <property type="match status" value="1"/>
</dbReference>
<dbReference type="SUPFAM" id="SSF54423">
    <property type="entry name" value="DsbC/DsbG N-terminal domain-like"/>
    <property type="match status" value="1"/>
</dbReference>
<name>A9BUR7_DELAS</name>
<feature type="domain" description="Thioredoxin-like fold" evidence="9">
    <location>
        <begin position="144"/>
        <end position="263"/>
    </location>
</feature>
<reference evidence="10 11" key="1">
    <citation type="journal article" date="2004" name="Appl. Environ. Microbiol.">
        <title>Mineralization of individual congeners of linear alkylbenzenesulfonate by defined pairs of heterotrophic bacteria.</title>
        <authorList>
            <person name="Schleheck D."/>
            <person name="Knepper T.P."/>
            <person name="Fischer K."/>
            <person name="Cook A.M."/>
        </authorList>
    </citation>
    <scope>NUCLEOTIDE SEQUENCE [LARGE SCALE GENOMIC DNA]</scope>
    <source>
        <strain evidence="11">DSM 14801 / SPH-1</strain>
    </source>
</reference>
<protein>
    <recommendedName>
        <fullName evidence="7">Thiol:disulfide interchange protein</fullName>
    </recommendedName>
</protein>
<dbReference type="STRING" id="398578.Daci_1531"/>
<keyword evidence="4 7" id="KW-0574">Periplasm</keyword>
<dbReference type="EMBL" id="CP000884">
    <property type="protein sequence ID" value="ABX34175.1"/>
    <property type="molecule type" value="Genomic_DNA"/>
</dbReference>
<comment type="subcellular location">
    <subcellularLocation>
        <location evidence="1 7">Periplasm</location>
    </subcellularLocation>
</comment>
<comment type="similarity">
    <text evidence="2 7">Belongs to the thioredoxin family. DsbC subfamily.</text>
</comment>
<dbReference type="AlphaFoldDB" id="A9BUR7"/>
<organism evidence="10 11">
    <name type="scientific">Delftia acidovorans (strain DSM 14801 / SPH-1)</name>
    <dbReference type="NCBI Taxonomy" id="398578"/>
    <lineage>
        <taxon>Bacteria</taxon>
        <taxon>Pseudomonadati</taxon>
        <taxon>Pseudomonadota</taxon>
        <taxon>Betaproteobacteria</taxon>
        <taxon>Burkholderiales</taxon>
        <taxon>Comamonadaceae</taxon>
        <taxon>Delftia</taxon>
    </lineage>
</organism>
<evidence type="ECO:0000256" key="6">
    <source>
        <dbReference type="ARBA" id="ARBA00023284"/>
    </source>
</evidence>
<dbReference type="PROSITE" id="PS00194">
    <property type="entry name" value="THIOREDOXIN_1"/>
    <property type="match status" value="1"/>
</dbReference>
<dbReference type="PANTHER" id="PTHR35272:SF3">
    <property type="entry name" value="THIOL:DISULFIDE INTERCHANGE PROTEIN DSBC"/>
    <property type="match status" value="1"/>
</dbReference>
<evidence type="ECO:0000313" key="11">
    <source>
        <dbReference type="Proteomes" id="UP000000784"/>
    </source>
</evidence>
<dbReference type="InterPro" id="IPR033954">
    <property type="entry name" value="DiS-bond_Isoase_DsbC/G"/>
</dbReference>
<keyword evidence="6 7" id="KW-0676">Redox-active center</keyword>
<dbReference type="InterPro" id="IPR051470">
    <property type="entry name" value="Thiol:disulfide_interchange"/>
</dbReference>
<proteinExistence type="inferred from homology"/>
<evidence type="ECO:0000313" key="10">
    <source>
        <dbReference type="EMBL" id="ABX34175.1"/>
    </source>
</evidence>
<evidence type="ECO:0000256" key="3">
    <source>
        <dbReference type="ARBA" id="ARBA00022729"/>
    </source>
</evidence>
<feature type="domain" description="Disulphide bond isomerase DsbC/G N-terminal" evidence="8">
    <location>
        <begin position="54"/>
        <end position="120"/>
    </location>
</feature>
<evidence type="ECO:0000259" key="9">
    <source>
        <dbReference type="Pfam" id="PF13098"/>
    </source>
</evidence>
<dbReference type="InterPro" id="IPR012336">
    <property type="entry name" value="Thioredoxin-like_fold"/>
</dbReference>
<keyword evidence="3 7" id="KW-0732">Signal</keyword>
<reference evidence="11" key="2">
    <citation type="submission" date="2007-11" db="EMBL/GenBank/DDBJ databases">
        <title>Complete sequence of Delftia acidovorans DSM 14801 / SPH-1.</title>
        <authorList>
            <person name="Copeland A."/>
            <person name="Lucas S."/>
            <person name="Lapidus A."/>
            <person name="Barry K."/>
            <person name="Glavina del Rio T."/>
            <person name="Dalin E."/>
            <person name="Tice H."/>
            <person name="Pitluck S."/>
            <person name="Lowry S."/>
            <person name="Clum A."/>
            <person name="Schmutz J."/>
            <person name="Larimer F."/>
            <person name="Land M."/>
            <person name="Hauser L."/>
            <person name="Kyrpides N."/>
            <person name="Kim E."/>
            <person name="Schleheck D."/>
            <person name="Richardson P."/>
        </authorList>
    </citation>
    <scope>NUCLEOTIDE SEQUENCE [LARGE SCALE GENOMIC DNA]</scope>
    <source>
        <strain evidence="11">DSM 14801 / SPH-1</strain>
    </source>
</reference>
<gene>
    <name evidence="10" type="ordered locus">Daci_1531</name>
</gene>
<keyword evidence="11" id="KW-1185">Reference proteome</keyword>
<dbReference type="PANTHER" id="PTHR35272">
    <property type="entry name" value="THIOL:DISULFIDE INTERCHANGE PROTEIN DSBC-RELATED"/>
    <property type="match status" value="1"/>
</dbReference>
<dbReference type="InterPro" id="IPR036249">
    <property type="entry name" value="Thioredoxin-like_sf"/>
</dbReference>
<sequence>MRLVPLLRGAPRRAIPLNHGAAGLNAAPPTHRIAMKLFACLLTAASLTWSLGVHAQDANLRKTLTERIPQLEKIDEIRPTPMSGLFEVRIGTDLFYTDAKGNYLIQGELIDTKARRNLTEDRMNQLTAVDFKQLPLKDAVTIVHGKGERKMAVFEDPNCGYCKRFERDLQTVDNVTIYLFLYPILSPDSAEKSRNIWCAKDQAGAWADHMLRDKVPAAAQCDTSAVQRNLAFGRKYKITGTPTVIFTNNTRVPGAISAQEVEKNLAAAAAAR</sequence>
<dbReference type="KEGG" id="dac:Daci_1531"/>
<dbReference type="Gene3D" id="3.10.450.70">
    <property type="entry name" value="Disulphide bond isomerase, DsbC/G, N-terminal"/>
    <property type="match status" value="1"/>
</dbReference>
<evidence type="ECO:0000256" key="2">
    <source>
        <dbReference type="ARBA" id="ARBA00009813"/>
    </source>
</evidence>
<accession>A9BUR7</accession>
<dbReference type="eggNOG" id="COG1651">
    <property type="taxonomic scope" value="Bacteria"/>
</dbReference>
<dbReference type="InterPro" id="IPR009094">
    <property type="entry name" value="DiS-bond_isomerase_DsbC/G_N_sf"/>
</dbReference>
<evidence type="ECO:0000256" key="5">
    <source>
        <dbReference type="ARBA" id="ARBA00023157"/>
    </source>
</evidence>
<dbReference type="GO" id="GO:0042597">
    <property type="term" value="C:periplasmic space"/>
    <property type="evidence" value="ECO:0007669"/>
    <property type="project" value="UniProtKB-SubCell"/>
</dbReference>
<dbReference type="HOGENOM" id="CLU_083593_1_1_4"/>
<dbReference type="Pfam" id="PF10411">
    <property type="entry name" value="DsbC_N"/>
    <property type="match status" value="1"/>
</dbReference>
<evidence type="ECO:0000256" key="7">
    <source>
        <dbReference type="RuleBase" id="RU364038"/>
    </source>
</evidence>
<evidence type="ECO:0000256" key="1">
    <source>
        <dbReference type="ARBA" id="ARBA00004418"/>
    </source>
</evidence>
<dbReference type="SUPFAM" id="SSF52833">
    <property type="entry name" value="Thioredoxin-like"/>
    <property type="match status" value="1"/>
</dbReference>
<dbReference type="InterPro" id="IPR018950">
    <property type="entry name" value="DiS-bond_isomerase_DsbC/G_N"/>
</dbReference>
<evidence type="ECO:0000259" key="8">
    <source>
        <dbReference type="Pfam" id="PF10411"/>
    </source>
</evidence>
<dbReference type="Gene3D" id="3.40.30.10">
    <property type="entry name" value="Glutaredoxin"/>
    <property type="match status" value="1"/>
</dbReference>
<evidence type="ECO:0000256" key="4">
    <source>
        <dbReference type="ARBA" id="ARBA00022764"/>
    </source>
</evidence>